<evidence type="ECO:0000313" key="1">
    <source>
        <dbReference type="Proteomes" id="UP000694844"/>
    </source>
</evidence>
<dbReference type="RefSeq" id="XP_022312340.1">
    <property type="nucleotide sequence ID" value="XM_022456632.1"/>
</dbReference>
<dbReference type="AlphaFoldDB" id="A0A8B8C9N1"/>
<evidence type="ECO:0000313" key="2">
    <source>
        <dbReference type="RefSeq" id="XP_022312340.1"/>
    </source>
</evidence>
<protein>
    <submittedName>
        <fullName evidence="2">Uncharacterized protein LOC111117496 isoform X2</fullName>
    </submittedName>
</protein>
<dbReference type="GeneID" id="111117496"/>
<sequence length="293" mass="32183">MTFLALISSHKWIQCTWCLQRMILLAFFLVTQVAAGLTNSSGISEGFCDQTLVNLTLTIDCDFDGIEVSIHMNKTNFDVLTLQCNKDTCQSFGQTSLEYVLTNETLDVSFPFRHSEQAGKYINFRTTCQNQPSIPDHAFLKPCLSQFTGNATVDGPNVTLYCEHPSYSVSTSGIRITNNGNDLASCFNQTCVTGNGLPNGAYTEVKFNTGMIFLCKMDGAVFNLTDKIIEVTSTQTQTQTTLLTTSMTSENTSSLTPQSSLSLSTSSVTEVTIARYIRKGILVTFAILIIHIN</sequence>
<reference evidence="2" key="1">
    <citation type="submission" date="2025-08" db="UniProtKB">
        <authorList>
            <consortium name="RefSeq"/>
        </authorList>
    </citation>
    <scope>IDENTIFICATION</scope>
    <source>
        <tissue evidence="2">Whole sample</tissue>
    </source>
</reference>
<proteinExistence type="predicted"/>
<organism evidence="1 2">
    <name type="scientific">Crassostrea virginica</name>
    <name type="common">Eastern oyster</name>
    <dbReference type="NCBI Taxonomy" id="6565"/>
    <lineage>
        <taxon>Eukaryota</taxon>
        <taxon>Metazoa</taxon>
        <taxon>Spiralia</taxon>
        <taxon>Lophotrochozoa</taxon>
        <taxon>Mollusca</taxon>
        <taxon>Bivalvia</taxon>
        <taxon>Autobranchia</taxon>
        <taxon>Pteriomorphia</taxon>
        <taxon>Ostreida</taxon>
        <taxon>Ostreoidea</taxon>
        <taxon>Ostreidae</taxon>
        <taxon>Crassostrea</taxon>
    </lineage>
</organism>
<gene>
    <name evidence="2" type="primary">LOC111117496</name>
</gene>
<keyword evidence="1" id="KW-1185">Reference proteome</keyword>
<dbReference type="OrthoDB" id="6212646at2759"/>
<dbReference type="Proteomes" id="UP000694844">
    <property type="component" value="Chromosome 10"/>
</dbReference>
<name>A0A8B8C9N1_CRAVI</name>
<accession>A0A8B8C9N1</accession>